<evidence type="ECO:0000313" key="4">
    <source>
        <dbReference type="EMBL" id="EDO30178.1"/>
    </source>
</evidence>
<dbReference type="eggNOG" id="KOG0107">
    <property type="taxonomic scope" value="Eukaryota"/>
</dbReference>
<feature type="region of interest" description="Disordered" evidence="2">
    <location>
        <begin position="71"/>
        <end position="116"/>
    </location>
</feature>
<dbReference type="InterPro" id="IPR050907">
    <property type="entry name" value="SRSF"/>
</dbReference>
<dbReference type="PANTHER" id="PTHR23147">
    <property type="entry name" value="SERINE/ARGININE RICH SPLICING FACTOR"/>
    <property type="match status" value="1"/>
</dbReference>
<reference evidence="4 5" key="1">
    <citation type="journal article" date="2007" name="Science">
        <title>Sea anemone genome reveals ancestral eumetazoan gene repertoire and genomic organization.</title>
        <authorList>
            <person name="Putnam N.H."/>
            <person name="Srivastava M."/>
            <person name="Hellsten U."/>
            <person name="Dirks B."/>
            <person name="Chapman J."/>
            <person name="Salamov A."/>
            <person name="Terry A."/>
            <person name="Shapiro H."/>
            <person name="Lindquist E."/>
            <person name="Kapitonov V.V."/>
            <person name="Jurka J."/>
            <person name="Genikhovich G."/>
            <person name="Grigoriev I.V."/>
            <person name="Lucas S.M."/>
            <person name="Steele R.E."/>
            <person name="Finnerty J.R."/>
            <person name="Technau U."/>
            <person name="Martindale M.Q."/>
            <person name="Rokhsar D.S."/>
        </authorList>
    </citation>
    <scope>NUCLEOTIDE SEQUENCE [LARGE SCALE GENOMIC DNA]</scope>
    <source>
        <strain evidence="5">CH2 X CH6</strain>
    </source>
</reference>
<evidence type="ECO:0000256" key="2">
    <source>
        <dbReference type="SAM" id="MobiDB-lite"/>
    </source>
</evidence>
<dbReference type="InParanoid" id="A7T1I6"/>
<feature type="domain" description="RRM" evidence="3">
    <location>
        <begin position="4"/>
        <end position="77"/>
    </location>
</feature>
<dbReference type="AlphaFoldDB" id="A7T1I6"/>
<feature type="compositionally biased region" description="Basic residues" evidence="2">
    <location>
        <begin position="94"/>
        <end position="116"/>
    </location>
</feature>
<proteinExistence type="predicted"/>
<sequence length="116" mass="13065">DMTTKVWVGNLGKEGDRHELWEAFKSYGELRDVWVARNPPGFAFVEFYDARDARDAVDALDGERICGQRVKVELSHGRSRDKGRGGGGGGGGRYGRRRSRSRSPRRFSRSPKRSPP</sequence>
<dbReference type="Gene3D" id="3.30.70.330">
    <property type="match status" value="1"/>
</dbReference>
<dbReference type="PROSITE" id="PS50102">
    <property type="entry name" value="RRM"/>
    <property type="match status" value="1"/>
</dbReference>
<dbReference type="SMART" id="SM00360">
    <property type="entry name" value="RRM"/>
    <property type="match status" value="1"/>
</dbReference>
<dbReference type="InterPro" id="IPR012677">
    <property type="entry name" value="Nucleotide-bd_a/b_plait_sf"/>
</dbReference>
<keyword evidence="1" id="KW-0694">RNA-binding</keyword>
<dbReference type="InterPro" id="IPR000504">
    <property type="entry name" value="RRM_dom"/>
</dbReference>
<dbReference type="GO" id="GO:0000381">
    <property type="term" value="P:regulation of alternative mRNA splicing, via spliceosome"/>
    <property type="evidence" value="ECO:0000318"/>
    <property type="project" value="GO_Central"/>
</dbReference>
<keyword evidence="5" id="KW-1185">Reference proteome</keyword>
<dbReference type="Proteomes" id="UP000001593">
    <property type="component" value="Unassembled WGS sequence"/>
</dbReference>
<dbReference type="InterPro" id="IPR035979">
    <property type="entry name" value="RBD_domain_sf"/>
</dbReference>
<dbReference type="GO" id="GO:0003729">
    <property type="term" value="F:mRNA binding"/>
    <property type="evidence" value="ECO:0000318"/>
    <property type="project" value="GO_Central"/>
</dbReference>
<dbReference type="STRING" id="45351.A7T1I6"/>
<dbReference type="SUPFAM" id="SSF54928">
    <property type="entry name" value="RNA-binding domain, RBD"/>
    <property type="match status" value="1"/>
</dbReference>
<dbReference type="Pfam" id="PF00076">
    <property type="entry name" value="RRM_1"/>
    <property type="match status" value="1"/>
</dbReference>
<evidence type="ECO:0000313" key="5">
    <source>
        <dbReference type="Proteomes" id="UP000001593"/>
    </source>
</evidence>
<feature type="non-terminal residue" evidence="4">
    <location>
        <position position="116"/>
    </location>
</feature>
<evidence type="ECO:0000256" key="1">
    <source>
        <dbReference type="PROSITE-ProRule" id="PRU00176"/>
    </source>
</evidence>
<dbReference type="FunFam" id="3.30.70.330:FF:001074">
    <property type="entry name" value="Splicing factor, arginine/serine-rich 7"/>
    <property type="match status" value="1"/>
</dbReference>
<gene>
    <name evidence="4" type="ORF">NEMVEDRAFT_v1g141808</name>
</gene>
<evidence type="ECO:0000259" key="3">
    <source>
        <dbReference type="PROSITE" id="PS50102"/>
    </source>
</evidence>
<organism evidence="4 5">
    <name type="scientific">Nematostella vectensis</name>
    <name type="common">Starlet sea anemone</name>
    <dbReference type="NCBI Taxonomy" id="45351"/>
    <lineage>
        <taxon>Eukaryota</taxon>
        <taxon>Metazoa</taxon>
        <taxon>Cnidaria</taxon>
        <taxon>Anthozoa</taxon>
        <taxon>Hexacorallia</taxon>
        <taxon>Actiniaria</taxon>
        <taxon>Edwardsiidae</taxon>
        <taxon>Nematostella</taxon>
    </lineage>
</organism>
<feature type="compositionally biased region" description="Basic and acidic residues" evidence="2">
    <location>
        <begin position="71"/>
        <end position="84"/>
    </location>
</feature>
<dbReference type="OMA" id="MICNARI"/>
<protein>
    <recommendedName>
        <fullName evidence="3">RRM domain-containing protein</fullName>
    </recommendedName>
</protein>
<accession>A7T1I6</accession>
<dbReference type="GO" id="GO:0016607">
    <property type="term" value="C:nuclear speck"/>
    <property type="evidence" value="ECO:0000318"/>
    <property type="project" value="GO_Central"/>
</dbReference>
<dbReference type="CDD" id="cd12373">
    <property type="entry name" value="RRM_SRSF3_like"/>
    <property type="match status" value="1"/>
</dbReference>
<dbReference type="PhylomeDB" id="A7T1I6"/>
<dbReference type="EMBL" id="DS470115">
    <property type="protein sequence ID" value="EDO30178.1"/>
    <property type="molecule type" value="Genomic_DNA"/>
</dbReference>
<dbReference type="HOGENOM" id="CLU_012062_20_6_1"/>
<name>A7T1I6_NEMVE</name>